<evidence type="ECO:0000313" key="16">
    <source>
        <dbReference type="Proteomes" id="UP000294847"/>
    </source>
</evidence>
<evidence type="ECO:0000256" key="5">
    <source>
        <dbReference type="ARBA" id="ARBA00022722"/>
    </source>
</evidence>
<feature type="domain" description="Chromo" evidence="12">
    <location>
        <begin position="1218"/>
        <end position="1278"/>
    </location>
</feature>
<dbReference type="GO" id="GO:0006338">
    <property type="term" value="P:chromatin remodeling"/>
    <property type="evidence" value="ECO:0007669"/>
    <property type="project" value="UniProtKB-ARBA"/>
</dbReference>
<organism evidence="15 16">
    <name type="scientific">Pyricularia oryzae</name>
    <name type="common">Rice blast fungus</name>
    <name type="synonym">Magnaporthe oryzae</name>
    <dbReference type="NCBI Taxonomy" id="318829"/>
    <lineage>
        <taxon>Eukaryota</taxon>
        <taxon>Fungi</taxon>
        <taxon>Dikarya</taxon>
        <taxon>Ascomycota</taxon>
        <taxon>Pezizomycotina</taxon>
        <taxon>Sordariomycetes</taxon>
        <taxon>Sordariomycetidae</taxon>
        <taxon>Magnaporthales</taxon>
        <taxon>Pyriculariaceae</taxon>
        <taxon>Pyricularia</taxon>
    </lineage>
</organism>
<evidence type="ECO:0000256" key="2">
    <source>
        <dbReference type="ARBA" id="ARBA00011353"/>
    </source>
</evidence>
<feature type="domain" description="Reverse transcriptase" evidence="13">
    <location>
        <begin position="320"/>
        <end position="549"/>
    </location>
</feature>
<evidence type="ECO:0000259" key="12">
    <source>
        <dbReference type="PROSITE" id="PS50013"/>
    </source>
</evidence>
<evidence type="ECO:0000256" key="11">
    <source>
        <dbReference type="SAM" id="MobiDB-lite"/>
    </source>
</evidence>
<keyword evidence="10" id="KW-0496">Mitochondrion</keyword>
<dbReference type="GO" id="GO:0005739">
    <property type="term" value="C:mitochondrion"/>
    <property type="evidence" value="ECO:0007669"/>
    <property type="project" value="UniProtKB-SubCell"/>
</dbReference>
<dbReference type="SMART" id="SM00298">
    <property type="entry name" value="CHROMO"/>
    <property type="match status" value="1"/>
</dbReference>
<evidence type="ECO:0008006" key="17">
    <source>
        <dbReference type="Google" id="ProtNLM"/>
    </source>
</evidence>
<keyword evidence="9" id="KW-0695">RNA-directed DNA polymerase</keyword>
<dbReference type="PANTHER" id="PTHR37984">
    <property type="entry name" value="PROTEIN CBG26694"/>
    <property type="match status" value="1"/>
</dbReference>
<feature type="region of interest" description="Disordered" evidence="11">
    <location>
        <begin position="23"/>
        <end position="47"/>
    </location>
</feature>
<keyword evidence="5" id="KW-0540">Nuclease</keyword>
<dbReference type="PROSITE" id="PS50994">
    <property type="entry name" value="INTEGRASE"/>
    <property type="match status" value="1"/>
</dbReference>
<dbReference type="InterPro" id="IPR043502">
    <property type="entry name" value="DNA/RNA_pol_sf"/>
</dbReference>
<gene>
    <name evidence="15" type="ORF">PoMZ_09040</name>
</gene>
<dbReference type="InterPro" id="IPR050951">
    <property type="entry name" value="Retrovirus_Pol_polyprotein"/>
</dbReference>
<feature type="region of interest" description="Disordered" evidence="11">
    <location>
        <begin position="1291"/>
        <end position="1317"/>
    </location>
</feature>
<dbReference type="GO" id="GO:0015074">
    <property type="term" value="P:DNA integration"/>
    <property type="evidence" value="ECO:0007669"/>
    <property type="project" value="InterPro"/>
</dbReference>
<dbReference type="CDD" id="cd01647">
    <property type="entry name" value="RT_LTR"/>
    <property type="match status" value="1"/>
</dbReference>
<dbReference type="Gene3D" id="1.10.340.70">
    <property type="match status" value="1"/>
</dbReference>
<dbReference type="PROSITE" id="PS50013">
    <property type="entry name" value="CHROMO_2"/>
    <property type="match status" value="1"/>
</dbReference>
<proteinExistence type="predicted"/>
<feature type="compositionally biased region" description="Polar residues" evidence="11">
    <location>
        <begin position="23"/>
        <end position="39"/>
    </location>
</feature>
<dbReference type="SUPFAM" id="SSF54160">
    <property type="entry name" value="Chromo domain-like"/>
    <property type="match status" value="1"/>
</dbReference>
<dbReference type="EMBL" id="CP034204">
    <property type="protein sequence ID" value="QBZ53362.1"/>
    <property type="molecule type" value="Genomic_DNA"/>
</dbReference>
<sequence>MADGNDLASEIARLQAVITRLQTERQNNQPEARQATPENSAFGGTRFEPTGLASRKAFKPYGHSQEAANPHYSERAKKRLGARLQRLKTPLLLSDYRKQDAGRITHKLKATLEIDGRRFSNQMFYVTESGHDMFIGQDWLVEQDVWIHPKTQTFAWPERTPSLAKFSPAIRLPNMLDKPDPVAQADAERRDRAFERETKRVQILRRPWRQTTSLEPRPTTPVVLGKDQNVVNIAALQHKLDTDPRQKRWKSCPIPTQPITLEIGPEKPAISLSAVGRSYQWKTNKGEPIPFPENEDPDHVELVRSKLPSRLAHLEGFFSKAASTNLPPHRPGHDVILELDKPKTGSPPTYRTPVEFLPLEKETVDELLRIGFIEPCMQADPAPVLFVPKPHSKERRFCTDYRWINQFLKDRFVPAPDVNGTIFNCRNAKRFTKIDIIRAFNRLRMAVGSEYVTAFRTRQGTFQWKVLPFGLKVGPAWWQSFINAQLNELLDLFASAYADDVLVYSDGNEEEHWDQVEEVIYRLNRVDLQGDIKKSRFNVTTVDYLGIVMDAGLGIRIDPDKLQAISDWKFEDLTSKTAVRSFLGLCNYIRMFCHHASSVAEPLNRLLKKDAKFAMGPEQRRTFEEMKRLACDAPVMAFFTPGRPTKVETDASRNATGGAIWQQQPGGEWKPVGYFSKTMTPAERAYPIQDRKLLAVVQTLEYYEPELLGTSFFVVTDHQALVYYSTKRLLSTRQVRWADFLANFNIKFQYRRGKDNIAADALSRKTANLPTVKTREKEERTMTLIPPEKITPTVAAVSTADPNAHVVSGADLVDLIRQENEKQKLGQHQGKLIVPETTLDGQIFLRTALIRKAHEPKIFAHAGQNKTIQMIKRRYFWEGMSQTIRKYIKNCHDCERNKGRHDKTPGLLHPLPIPNYVWEHVAVDGKDMPKDKFGYDYVWVFVCKFSRLIATIPGQKTDTAEILASRYYRYLYRFLGLPFVWISDNAGPFISEFMATINELTGIKHRHGSALHPQTQGAVEITNQELDQKLRFYIDKYQTSWSVHLPALDFAHNAAWHSSLGMCPLKVVFGTEPRNPLSTDLPTTTVDSDQKRKALQIVRQTKEIQELARQNALKTQARQEEQANKKRRPVDFGVNDYVFVKKKGFPTTAPTTKLDSQWTGPWQILEERGYSYILDVPESFKGKNLFHADRLRKAAMDPLPQQKREPPPPEEINGEPEFVVDKILASRLFGRSKTLQYQVAWQGCDPDDTWYPAKNFKNSATALDDFHKKYKDAAGPPKRLAIWIKAAAEDKLDEPNQEDNVAEHGELNGKRKKRRHG</sequence>
<dbReference type="InterPro" id="IPR001584">
    <property type="entry name" value="Integrase_cat-core"/>
</dbReference>
<dbReference type="Pfam" id="PF00078">
    <property type="entry name" value="RVT_1"/>
    <property type="match status" value="1"/>
</dbReference>
<reference evidence="15 16" key="1">
    <citation type="journal article" date="2019" name="Mol. Biol. Evol.">
        <title>Blast fungal genomes show frequent chromosomal changes, gene gains and losses, and effector gene turnover.</title>
        <authorList>
            <person name="Gomez Luciano L.B."/>
            <person name="Jason Tsai I."/>
            <person name="Chuma I."/>
            <person name="Tosa Y."/>
            <person name="Chen Y.H."/>
            <person name="Li J.Y."/>
            <person name="Li M.Y."/>
            <person name="Jade Lu M.Y."/>
            <person name="Nakayashiki H."/>
            <person name="Li W.H."/>
        </authorList>
    </citation>
    <scope>NUCLEOTIDE SEQUENCE [LARGE SCALE GENOMIC DNA]</scope>
    <source>
        <strain evidence="15">MZ5-1-6</strain>
    </source>
</reference>
<keyword evidence="8" id="KW-0694">RNA-binding</keyword>
<protein>
    <recommendedName>
        <fullName evidence="17">Reverse transcriptase</fullName>
    </recommendedName>
</protein>
<evidence type="ECO:0000256" key="4">
    <source>
        <dbReference type="ARBA" id="ARBA00022695"/>
    </source>
</evidence>
<dbReference type="InterPro" id="IPR041588">
    <property type="entry name" value="Integrase_H2C2"/>
</dbReference>
<evidence type="ECO:0000256" key="1">
    <source>
        <dbReference type="ARBA" id="ARBA00004173"/>
    </source>
</evidence>
<dbReference type="PANTHER" id="PTHR37984:SF5">
    <property type="entry name" value="PROTEIN NYNRIN-LIKE"/>
    <property type="match status" value="1"/>
</dbReference>
<dbReference type="Pfam" id="PF17917">
    <property type="entry name" value="RT_RNaseH"/>
    <property type="match status" value="1"/>
</dbReference>
<dbReference type="GO" id="GO:0004519">
    <property type="term" value="F:endonuclease activity"/>
    <property type="evidence" value="ECO:0007669"/>
    <property type="project" value="UniProtKB-KW"/>
</dbReference>
<dbReference type="FunFam" id="3.30.70.270:FF:000020">
    <property type="entry name" value="Transposon Tf2-6 polyprotein-like Protein"/>
    <property type="match status" value="1"/>
</dbReference>
<evidence type="ECO:0000256" key="9">
    <source>
        <dbReference type="ARBA" id="ARBA00022918"/>
    </source>
</evidence>
<accession>A0A4P7MVU8</accession>
<evidence type="ECO:0000256" key="7">
    <source>
        <dbReference type="ARBA" id="ARBA00022801"/>
    </source>
</evidence>
<dbReference type="Gene3D" id="3.30.70.270">
    <property type="match status" value="2"/>
</dbReference>
<dbReference type="Pfam" id="PF00385">
    <property type="entry name" value="Chromo"/>
    <property type="match status" value="1"/>
</dbReference>
<feature type="domain" description="Integrase catalytic" evidence="14">
    <location>
        <begin position="908"/>
        <end position="1072"/>
    </location>
</feature>
<keyword evidence="6" id="KW-0255">Endonuclease</keyword>
<evidence type="ECO:0000259" key="13">
    <source>
        <dbReference type="PROSITE" id="PS50878"/>
    </source>
</evidence>
<dbReference type="Gene3D" id="2.40.50.40">
    <property type="match status" value="1"/>
</dbReference>
<dbReference type="InterPro" id="IPR000953">
    <property type="entry name" value="Chromo/chromo_shadow_dom"/>
</dbReference>
<keyword evidence="7" id="KW-0378">Hydrolase</keyword>
<dbReference type="InterPro" id="IPR000477">
    <property type="entry name" value="RT_dom"/>
</dbReference>
<dbReference type="InterPro" id="IPR016197">
    <property type="entry name" value="Chromo-like_dom_sf"/>
</dbReference>
<dbReference type="GO" id="GO:0005634">
    <property type="term" value="C:nucleus"/>
    <property type="evidence" value="ECO:0007669"/>
    <property type="project" value="UniProtKB-ARBA"/>
</dbReference>
<dbReference type="InterPro" id="IPR043128">
    <property type="entry name" value="Rev_trsase/Diguanyl_cyclase"/>
</dbReference>
<dbReference type="Gene3D" id="3.30.420.10">
    <property type="entry name" value="Ribonuclease H-like superfamily/Ribonuclease H"/>
    <property type="match status" value="1"/>
</dbReference>
<comment type="subunit">
    <text evidence="2">Component of the NuA4 histone acetyltransferase complex.</text>
</comment>
<keyword evidence="3" id="KW-0808">Transferase</keyword>
<dbReference type="FunFam" id="1.10.340.70:FF:000001">
    <property type="entry name" value="Retrovirus-related Pol polyprotein from transposon gypsy-like Protein"/>
    <property type="match status" value="1"/>
</dbReference>
<dbReference type="Pfam" id="PF17921">
    <property type="entry name" value="Integrase_H2C2"/>
    <property type="match status" value="1"/>
</dbReference>
<dbReference type="SUPFAM" id="SSF53098">
    <property type="entry name" value="Ribonuclease H-like"/>
    <property type="match status" value="1"/>
</dbReference>
<dbReference type="CDD" id="cd00303">
    <property type="entry name" value="retropepsin_like"/>
    <property type="match status" value="1"/>
</dbReference>
<evidence type="ECO:0000256" key="6">
    <source>
        <dbReference type="ARBA" id="ARBA00022759"/>
    </source>
</evidence>
<dbReference type="PROSITE" id="PS50878">
    <property type="entry name" value="RT_POL"/>
    <property type="match status" value="1"/>
</dbReference>
<dbReference type="GO" id="GO:0003964">
    <property type="term" value="F:RNA-directed DNA polymerase activity"/>
    <property type="evidence" value="ECO:0007669"/>
    <property type="project" value="UniProtKB-KW"/>
</dbReference>
<dbReference type="Proteomes" id="UP000294847">
    <property type="component" value="Chromosome 1"/>
</dbReference>
<evidence type="ECO:0000259" key="14">
    <source>
        <dbReference type="PROSITE" id="PS50994"/>
    </source>
</evidence>
<dbReference type="SUPFAM" id="SSF56672">
    <property type="entry name" value="DNA/RNA polymerases"/>
    <property type="match status" value="1"/>
</dbReference>
<keyword evidence="4" id="KW-0548">Nucleotidyltransferase</keyword>
<name>A0A4P7MVU8_PYROR</name>
<dbReference type="CDD" id="cd00024">
    <property type="entry name" value="CD_CSD"/>
    <property type="match status" value="1"/>
</dbReference>
<evidence type="ECO:0000256" key="10">
    <source>
        <dbReference type="ARBA" id="ARBA00023128"/>
    </source>
</evidence>
<dbReference type="InterPro" id="IPR036397">
    <property type="entry name" value="RNaseH_sf"/>
</dbReference>
<dbReference type="CDD" id="cd09274">
    <property type="entry name" value="RNase_HI_RT_Ty3"/>
    <property type="match status" value="1"/>
</dbReference>
<comment type="subcellular location">
    <subcellularLocation>
        <location evidence="1">Mitochondrion</location>
    </subcellularLocation>
</comment>
<dbReference type="InterPro" id="IPR041373">
    <property type="entry name" value="RT_RNaseH"/>
</dbReference>
<dbReference type="InterPro" id="IPR023780">
    <property type="entry name" value="Chromo_domain"/>
</dbReference>
<dbReference type="GO" id="GO:0003723">
    <property type="term" value="F:RNA binding"/>
    <property type="evidence" value="ECO:0007669"/>
    <property type="project" value="UniProtKB-KW"/>
</dbReference>
<evidence type="ECO:0000313" key="15">
    <source>
        <dbReference type="EMBL" id="QBZ53362.1"/>
    </source>
</evidence>
<evidence type="ECO:0000256" key="8">
    <source>
        <dbReference type="ARBA" id="ARBA00022884"/>
    </source>
</evidence>
<evidence type="ECO:0000256" key="3">
    <source>
        <dbReference type="ARBA" id="ARBA00022679"/>
    </source>
</evidence>
<dbReference type="InterPro" id="IPR012337">
    <property type="entry name" value="RNaseH-like_sf"/>
</dbReference>
<dbReference type="GO" id="GO:0016787">
    <property type="term" value="F:hydrolase activity"/>
    <property type="evidence" value="ECO:0007669"/>
    <property type="project" value="UniProtKB-KW"/>
</dbReference>
<dbReference type="Gene3D" id="3.10.10.10">
    <property type="entry name" value="HIV Type 1 Reverse Transcriptase, subunit A, domain 1"/>
    <property type="match status" value="1"/>
</dbReference>